<dbReference type="InterPro" id="IPR003593">
    <property type="entry name" value="AAA+_ATPase"/>
</dbReference>
<keyword evidence="4 6" id="KW-0067">ATP-binding</keyword>
<keyword evidence="2" id="KW-0813">Transport</keyword>
<dbReference type="AlphaFoldDB" id="A0A1M4ZJI0"/>
<evidence type="ECO:0000256" key="2">
    <source>
        <dbReference type="ARBA" id="ARBA00022448"/>
    </source>
</evidence>
<dbReference type="GO" id="GO:0005524">
    <property type="term" value="F:ATP binding"/>
    <property type="evidence" value="ECO:0007669"/>
    <property type="project" value="UniProtKB-KW"/>
</dbReference>
<dbReference type="InterPro" id="IPR017871">
    <property type="entry name" value="ABC_transporter-like_CS"/>
</dbReference>
<gene>
    <name evidence="6" type="ORF">SAMN02745164_01941</name>
</gene>
<accession>A0A1M4ZJI0</accession>
<dbReference type="STRING" id="1122195.SAMN02745164_01941"/>
<evidence type="ECO:0000256" key="1">
    <source>
        <dbReference type="ARBA" id="ARBA00005417"/>
    </source>
</evidence>
<feature type="domain" description="ABC transporter" evidence="5">
    <location>
        <begin position="2"/>
        <end position="227"/>
    </location>
</feature>
<comment type="caution">
    <text evidence="6">The sequence shown here is derived from an EMBL/GenBank/DDBJ whole genome shotgun (WGS) entry which is preliminary data.</text>
</comment>
<protein>
    <submittedName>
        <fullName evidence="6">ABC-2 type transport system ATP-binding protein</fullName>
    </submittedName>
</protein>
<evidence type="ECO:0000259" key="5">
    <source>
        <dbReference type="PROSITE" id="PS50893"/>
    </source>
</evidence>
<dbReference type="InterPro" id="IPR003439">
    <property type="entry name" value="ABC_transporter-like_ATP-bd"/>
</dbReference>
<comment type="similarity">
    <text evidence="1">Belongs to the ABC transporter superfamily.</text>
</comment>
<evidence type="ECO:0000256" key="3">
    <source>
        <dbReference type="ARBA" id="ARBA00022741"/>
    </source>
</evidence>
<name>A0A1M4ZJI0_MARH1</name>
<evidence type="ECO:0000256" key="4">
    <source>
        <dbReference type="ARBA" id="ARBA00022840"/>
    </source>
</evidence>
<dbReference type="InterPro" id="IPR050763">
    <property type="entry name" value="ABC_transporter_ATP-binding"/>
</dbReference>
<dbReference type="PANTHER" id="PTHR42711:SF5">
    <property type="entry name" value="ABC TRANSPORTER ATP-BINDING PROTEIN NATA"/>
    <property type="match status" value="1"/>
</dbReference>
<evidence type="ECO:0000313" key="7">
    <source>
        <dbReference type="Proteomes" id="UP000184334"/>
    </source>
</evidence>
<proteinExistence type="inferred from homology"/>
<dbReference type="GO" id="GO:0016887">
    <property type="term" value="F:ATP hydrolysis activity"/>
    <property type="evidence" value="ECO:0007669"/>
    <property type="project" value="InterPro"/>
</dbReference>
<keyword evidence="3" id="KW-0547">Nucleotide-binding</keyword>
<dbReference type="PROSITE" id="PS50893">
    <property type="entry name" value="ABC_TRANSPORTER_2"/>
    <property type="match status" value="1"/>
</dbReference>
<organism evidence="6 7">
    <name type="scientific">Marinitoga hydrogenitolerans (strain DSM 16785 / JCM 12826 / AT1271)</name>
    <dbReference type="NCBI Taxonomy" id="1122195"/>
    <lineage>
        <taxon>Bacteria</taxon>
        <taxon>Thermotogati</taxon>
        <taxon>Thermotogota</taxon>
        <taxon>Thermotogae</taxon>
        <taxon>Petrotogales</taxon>
        <taxon>Petrotogaceae</taxon>
        <taxon>Marinitoga</taxon>
    </lineage>
</organism>
<dbReference type="EMBL" id="FQUI01000042">
    <property type="protein sequence ID" value="SHF17706.1"/>
    <property type="molecule type" value="Genomic_DNA"/>
</dbReference>
<dbReference type="PROSITE" id="PS00211">
    <property type="entry name" value="ABC_TRANSPORTER_1"/>
    <property type="match status" value="1"/>
</dbReference>
<evidence type="ECO:0000313" key="6">
    <source>
        <dbReference type="EMBL" id="SHF17706.1"/>
    </source>
</evidence>
<sequence length="286" mass="32757">MIKISNLKKYYGKHKGIENVSFEIKEGEILGLIGPNGAGKTTTIRVLTGFLKPDEGEALIDDKKMPYEIDFIKEDIGYIPGEVNFYGDMKINEFLSFNRSFYKNIDLEYEKEIIELLGIEVNKKFKALSLGNKKKIAILQALVHKPKYLILDEPTNGLDPLVQQKFYKLIKKHKENGAVILFSSHVLSEVEKLCDSFAMIKDGNIVKSGTIEGLKDISKKIVIIYGLKLIDDLKKYKYKNNENGIYTFEVKSIELKNFLNVLVKTDFKDIEIKNPALEDIFLELYK</sequence>
<dbReference type="CDD" id="cd03230">
    <property type="entry name" value="ABC_DR_subfamily_A"/>
    <property type="match status" value="1"/>
</dbReference>
<dbReference type="Pfam" id="PF00005">
    <property type="entry name" value="ABC_tran"/>
    <property type="match status" value="1"/>
</dbReference>
<dbReference type="Proteomes" id="UP000184334">
    <property type="component" value="Unassembled WGS sequence"/>
</dbReference>
<keyword evidence="7" id="KW-1185">Reference proteome</keyword>
<dbReference type="OrthoDB" id="9804819at2"/>
<dbReference type="RefSeq" id="WP_072865827.1">
    <property type="nucleotide sequence ID" value="NZ_FQUI01000042.1"/>
</dbReference>
<dbReference type="SMART" id="SM00382">
    <property type="entry name" value="AAA"/>
    <property type="match status" value="1"/>
</dbReference>
<dbReference type="Gene3D" id="3.40.50.300">
    <property type="entry name" value="P-loop containing nucleotide triphosphate hydrolases"/>
    <property type="match status" value="1"/>
</dbReference>
<dbReference type="PANTHER" id="PTHR42711">
    <property type="entry name" value="ABC TRANSPORTER ATP-BINDING PROTEIN"/>
    <property type="match status" value="1"/>
</dbReference>
<dbReference type="InterPro" id="IPR027417">
    <property type="entry name" value="P-loop_NTPase"/>
</dbReference>
<reference evidence="6" key="1">
    <citation type="submission" date="2016-11" db="EMBL/GenBank/DDBJ databases">
        <authorList>
            <person name="Varghese N."/>
            <person name="Submissions S."/>
        </authorList>
    </citation>
    <scope>NUCLEOTIDE SEQUENCE [LARGE SCALE GENOMIC DNA]</scope>
    <source>
        <strain evidence="6">DSM 16785</strain>
    </source>
</reference>
<dbReference type="SUPFAM" id="SSF52540">
    <property type="entry name" value="P-loop containing nucleoside triphosphate hydrolases"/>
    <property type="match status" value="1"/>
</dbReference>